<organism evidence="1">
    <name type="scientific">Leptolyngbya sp. NK1-12</name>
    <dbReference type="NCBI Taxonomy" id="2547451"/>
    <lineage>
        <taxon>Bacteria</taxon>
        <taxon>Bacillati</taxon>
        <taxon>Cyanobacteriota</taxon>
        <taxon>Cyanophyceae</taxon>
        <taxon>Leptolyngbyales</taxon>
        <taxon>Leptolyngbyaceae</taxon>
        <taxon>Leptolyngbya group</taxon>
        <taxon>Leptolyngbya</taxon>
    </lineage>
</organism>
<sequence>MKVIYDPATDVMRIVFREAIAEDYSEDRPGVKVDYDLEDKIIAIEIQNASHLVDDPRTLNHEVLE</sequence>
<dbReference type="Pfam" id="PF10049">
    <property type="entry name" value="DUF2283"/>
    <property type="match status" value="1"/>
</dbReference>
<name>A0AA96WDM0_9CYAN</name>
<dbReference type="EMBL" id="CP053586">
    <property type="protein sequence ID" value="WNZ23035.1"/>
    <property type="molecule type" value="Genomic_DNA"/>
</dbReference>
<dbReference type="InterPro" id="IPR019270">
    <property type="entry name" value="DUF2283"/>
</dbReference>
<evidence type="ECO:0000313" key="1">
    <source>
        <dbReference type="EMBL" id="WNZ23035.1"/>
    </source>
</evidence>
<reference evidence="1" key="1">
    <citation type="submission" date="2020-05" db="EMBL/GenBank/DDBJ databases">
        <authorList>
            <person name="Zhu T."/>
            <person name="Keshari N."/>
            <person name="Lu X."/>
        </authorList>
    </citation>
    <scope>NUCLEOTIDE SEQUENCE</scope>
    <source>
        <strain evidence="1">NK1-12</strain>
    </source>
</reference>
<dbReference type="RefSeq" id="WP_316434604.1">
    <property type="nucleotide sequence ID" value="NZ_CP053586.1"/>
</dbReference>
<proteinExistence type="predicted"/>
<dbReference type="AlphaFoldDB" id="A0AA96WDM0"/>
<protein>
    <submittedName>
        <fullName evidence="1">DUF2283 domain-containing protein</fullName>
    </submittedName>
</protein>
<accession>A0AA96WDM0</accession>
<gene>
    <name evidence="1" type="ORF">HJG54_09295</name>
</gene>